<accession>A0A1H1V168</accession>
<feature type="transmembrane region" description="Helical" evidence="1">
    <location>
        <begin position="92"/>
        <end position="111"/>
    </location>
</feature>
<feature type="transmembrane region" description="Helical" evidence="1">
    <location>
        <begin position="161"/>
        <end position="186"/>
    </location>
</feature>
<keyword evidence="3" id="KW-1185">Reference proteome</keyword>
<evidence type="ECO:0000256" key="1">
    <source>
        <dbReference type="SAM" id="Phobius"/>
    </source>
</evidence>
<feature type="transmembrane region" description="Helical" evidence="1">
    <location>
        <begin position="56"/>
        <end position="80"/>
    </location>
</feature>
<proteinExistence type="predicted"/>
<dbReference type="eggNOG" id="COG2311">
    <property type="taxonomic scope" value="Bacteria"/>
</dbReference>
<keyword evidence="1" id="KW-0472">Membrane</keyword>
<name>A0A1H1V168_9CELL</name>
<feature type="transmembrane region" description="Helical" evidence="1">
    <location>
        <begin position="343"/>
        <end position="368"/>
    </location>
</feature>
<dbReference type="STRING" id="545619.SAMN04489860_2355"/>
<organism evidence="2 3">
    <name type="scientific">Paraoerskovia marina</name>
    <dbReference type="NCBI Taxonomy" id="545619"/>
    <lineage>
        <taxon>Bacteria</taxon>
        <taxon>Bacillati</taxon>
        <taxon>Actinomycetota</taxon>
        <taxon>Actinomycetes</taxon>
        <taxon>Micrococcales</taxon>
        <taxon>Cellulomonadaceae</taxon>
        <taxon>Paraoerskovia</taxon>
    </lineage>
</organism>
<dbReference type="AlphaFoldDB" id="A0A1H1V168"/>
<dbReference type="Pfam" id="PF19877">
    <property type="entry name" value="DUF6350"/>
    <property type="match status" value="1"/>
</dbReference>
<gene>
    <name evidence="2" type="ORF">SAMN04489860_2355</name>
</gene>
<evidence type="ECO:0000313" key="3">
    <source>
        <dbReference type="Proteomes" id="UP000185663"/>
    </source>
</evidence>
<feature type="transmembrane region" description="Helical" evidence="1">
    <location>
        <begin position="224"/>
        <end position="246"/>
    </location>
</feature>
<protein>
    <submittedName>
        <fullName evidence="2">Uncharacterized protein</fullName>
    </submittedName>
</protein>
<feature type="transmembrane region" description="Helical" evidence="1">
    <location>
        <begin position="33"/>
        <end position="50"/>
    </location>
</feature>
<feature type="transmembrane region" description="Helical" evidence="1">
    <location>
        <begin position="6"/>
        <end position="26"/>
    </location>
</feature>
<feature type="transmembrane region" description="Helical" evidence="1">
    <location>
        <begin position="266"/>
        <end position="291"/>
    </location>
</feature>
<dbReference type="EMBL" id="LT629776">
    <property type="protein sequence ID" value="SDS78281.1"/>
    <property type="molecule type" value="Genomic_DNA"/>
</dbReference>
<feature type="transmembrane region" description="Helical" evidence="1">
    <location>
        <begin position="198"/>
        <end position="217"/>
    </location>
</feature>
<sequence length="376" mass="36899">MSGVVASLQALVLSLTVVVLPAVVAYMAAGETAVGSTSTAFTVGVAAWLLGHGMPIGTAGATLTLVPLGVTALALFCCYVSARRSAHTSVTAWVLATLTYTAGTFAIALLARTSAGWGVFVVLAGGLLVGGVGAGLGILARPDAPGVRGLVRPWLGRLPRGVQPGLTGGVVATGMLLGLSGILVVGWAVAGRADSSDIIAGLAPGTVGGIILAFSQLAVVPNLVLYASAWLAGPGFSIGSATFAPGSEQLGPLPAVPLLGGLPGSFAASPVAAWAPLLVVACGVPAGLAVWRRLFDGTVPSITTMVVAVASTAVTGGLIVGVLVLLASGAVGPGSMAEVGADGLLVAGFVAAEILIGAALTVAARAWWERRTDMES</sequence>
<keyword evidence="1" id="KW-1133">Transmembrane helix</keyword>
<dbReference type="Proteomes" id="UP000185663">
    <property type="component" value="Chromosome I"/>
</dbReference>
<keyword evidence="1" id="KW-0812">Transmembrane</keyword>
<reference evidence="2 3" key="1">
    <citation type="submission" date="2016-10" db="EMBL/GenBank/DDBJ databases">
        <authorList>
            <person name="de Groot N.N."/>
        </authorList>
    </citation>
    <scope>NUCLEOTIDE SEQUENCE [LARGE SCALE GENOMIC DNA]</scope>
    <source>
        <strain evidence="2 3">DSM 22126</strain>
    </source>
</reference>
<feature type="transmembrane region" description="Helical" evidence="1">
    <location>
        <begin position="117"/>
        <end position="140"/>
    </location>
</feature>
<feature type="transmembrane region" description="Helical" evidence="1">
    <location>
        <begin position="303"/>
        <end position="331"/>
    </location>
</feature>
<dbReference type="InterPro" id="IPR045931">
    <property type="entry name" value="DUF6350"/>
</dbReference>
<evidence type="ECO:0000313" key="2">
    <source>
        <dbReference type="EMBL" id="SDS78281.1"/>
    </source>
</evidence>